<keyword evidence="6 7" id="KW-0408">Iron</keyword>
<dbReference type="GO" id="GO:0042744">
    <property type="term" value="P:hydrogen peroxide catabolic process"/>
    <property type="evidence" value="ECO:0007669"/>
    <property type="project" value="TreeGrafter"/>
</dbReference>
<dbReference type="SUPFAM" id="SSF56634">
    <property type="entry name" value="Heme-dependent catalase-like"/>
    <property type="match status" value="1"/>
</dbReference>
<dbReference type="InterPro" id="IPR024168">
    <property type="entry name" value="Catalase_SrpA-type_pred"/>
</dbReference>
<keyword evidence="4 7" id="KW-0479">Metal-binding</keyword>
<dbReference type="Gene3D" id="1.20.1280.120">
    <property type="match status" value="1"/>
</dbReference>
<keyword evidence="2 7" id="KW-0575">Peroxidase</keyword>
<dbReference type="GO" id="GO:0046872">
    <property type="term" value="F:metal ion binding"/>
    <property type="evidence" value="ECO:0007669"/>
    <property type="project" value="UniProtKB-KW"/>
</dbReference>
<evidence type="ECO:0000256" key="4">
    <source>
        <dbReference type="ARBA" id="ARBA00022723"/>
    </source>
</evidence>
<feature type="binding site" description="axial binding residue" evidence="9">
    <location>
        <position position="360"/>
    </location>
    <ligand>
        <name>heme</name>
        <dbReference type="ChEBI" id="CHEBI:30413"/>
    </ligand>
    <ligandPart>
        <name>Fe</name>
        <dbReference type="ChEBI" id="CHEBI:18248"/>
    </ligandPart>
</feature>
<dbReference type="EC" id="1.11.1.-" evidence="7"/>
<evidence type="ECO:0000256" key="6">
    <source>
        <dbReference type="ARBA" id="ARBA00023004"/>
    </source>
</evidence>
<dbReference type="GO" id="GO:0020037">
    <property type="term" value="F:heme binding"/>
    <property type="evidence" value="ECO:0007669"/>
    <property type="project" value="InterPro"/>
</dbReference>
<evidence type="ECO:0000256" key="5">
    <source>
        <dbReference type="ARBA" id="ARBA00023002"/>
    </source>
</evidence>
<comment type="function">
    <text evidence="7">Has an organic peroxide-dependent peroxidase activity.</text>
</comment>
<evidence type="ECO:0000313" key="12">
    <source>
        <dbReference type="EMBL" id="APH54911.1"/>
    </source>
</evidence>
<feature type="region of interest" description="Disordered" evidence="10">
    <location>
        <begin position="1"/>
        <end position="34"/>
    </location>
</feature>
<dbReference type="PIRSF" id="PIRSF000296">
    <property type="entry name" value="SrpA"/>
    <property type="match status" value="1"/>
</dbReference>
<dbReference type="Pfam" id="PF00199">
    <property type="entry name" value="Catalase"/>
    <property type="match status" value="1"/>
</dbReference>
<dbReference type="GO" id="GO:0042542">
    <property type="term" value="P:response to hydrogen peroxide"/>
    <property type="evidence" value="ECO:0007669"/>
    <property type="project" value="TreeGrafter"/>
</dbReference>
<evidence type="ECO:0000256" key="1">
    <source>
        <dbReference type="ARBA" id="ARBA00005329"/>
    </source>
</evidence>
<protein>
    <recommendedName>
        <fullName evidence="7">Catalase-related peroxidase</fullName>
        <ecNumber evidence="7">1.11.1.-</ecNumber>
    </recommendedName>
</protein>
<evidence type="ECO:0000259" key="11">
    <source>
        <dbReference type="SMART" id="SM01060"/>
    </source>
</evidence>
<dbReference type="InterPro" id="IPR018028">
    <property type="entry name" value="Catalase"/>
</dbReference>
<dbReference type="GO" id="GO:0004096">
    <property type="term" value="F:catalase activity"/>
    <property type="evidence" value="ECO:0007669"/>
    <property type="project" value="InterPro"/>
</dbReference>
<evidence type="ECO:0000256" key="9">
    <source>
        <dbReference type="PIRSR" id="PIRSR000296-2"/>
    </source>
</evidence>
<evidence type="ECO:0000256" key="2">
    <source>
        <dbReference type="ARBA" id="ARBA00022559"/>
    </source>
</evidence>
<gene>
    <name evidence="12" type="ORF">GbCGDNIH9_1615</name>
</gene>
<dbReference type="InterPro" id="IPR020835">
    <property type="entry name" value="Catalase_sf"/>
</dbReference>
<comment type="cofactor">
    <cofactor evidence="7">
        <name>heme</name>
        <dbReference type="ChEBI" id="CHEBI:30413"/>
    </cofactor>
</comment>
<dbReference type="PANTHER" id="PTHR11465:SF9">
    <property type="entry name" value="CATALASE"/>
    <property type="match status" value="1"/>
</dbReference>
<evidence type="ECO:0000256" key="7">
    <source>
        <dbReference type="PIRNR" id="PIRNR000296"/>
    </source>
</evidence>
<organism evidence="12 13">
    <name type="scientific">Granulibacter bethesdensis</name>
    <dbReference type="NCBI Taxonomy" id="364410"/>
    <lineage>
        <taxon>Bacteria</taxon>
        <taxon>Pseudomonadati</taxon>
        <taxon>Pseudomonadota</taxon>
        <taxon>Alphaproteobacteria</taxon>
        <taxon>Acetobacterales</taxon>
        <taxon>Acetobacteraceae</taxon>
        <taxon>Granulibacter</taxon>
    </lineage>
</organism>
<feature type="domain" description="Catalase core" evidence="11">
    <location>
        <begin position="43"/>
        <end position="368"/>
    </location>
</feature>
<dbReference type="PRINTS" id="PR00067">
    <property type="entry name" value="CATALASE"/>
</dbReference>
<evidence type="ECO:0000256" key="8">
    <source>
        <dbReference type="PIRSR" id="PIRSR000296-1"/>
    </source>
</evidence>
<sequence length="368" mass="39391">MSLSQTRQDPDPPGHLSTTRVSSPMSHPVSHHRTRTPYSHAAYAAAGLLLAVAFSLSATEPAMAEDGASTPEQIVNVMNTMWGKQPPGQRANHAKGVLAEGTFTPSLDAKKLSRAGIFAGETIPVTVRFSDATGLPHIADASPNANPHGMAIRFHDKGNTDVDVITNSLPFFPVRTPEEFLQLLTAISKSKDAPHPTPAEQFIATHPAVAGAVGALKTPSSFARETYNGVNTFIFTDSNGKQHPFRFKVSPVSGAHHLTQQKAGKQKPDFLVDELPKRLEKGPAKFTLYAVLAEKGDAIEDGSKPFPADRRQVQLGTISITRIPEDAAKQAASILFLPSNLEAGIEASADPLIDARNAAYAVSFSRRQ</sequence>
<feature type="active site" evidence="8">
    <location>
        <position position="93"/>
    </location>
</feature>
<dbReference type="AlphaFoldDB" id="A0AAC9KA82"/>
<proteinExistence type="inferred from homology"/>
<keyword evidence="5 7" id="KW-0560">Oxidoreductase</keyword>
<evidence type="ECO:0000256" key="3">
    <source>
        <dbReference type="ARBA" id="ARBA00022617"/>
    </source>
</evidence>
<keyword evidence="3 7" id="KW-0349">Heme</keyword>
<comment type="similarity">
    <text evidence="1 7">Belongs to the catalase family.</text>
</comment>
<dbReference type="PANTHER" id="PTHR11465">
    <property type="entry name" value="CATALASE"/>
    <property type="match status" value="1"/>
</dbReference>
<reference evidence="13" key="1">
    <citation type="submission" date="2016-11" db="EMBL/GenBank/DDBJ databases">
        <title>Comparative genomic and phenotypic analysis of Granulibacter bethesdensis clinical isolates from patients with chronic granulomatous disease.</title>
        <authorList>
            <person name="Zarember K.A."/>
            <person name="Porcella S.F."/>
            <person name="Chu J."/>
            <person name="Ding L."/>
            <person name="Dahlstrom E."/>
            <person name="Barbian K."/>
            <person name="Martens C."/>
            <person name="Sykora L."/>
            <person name="Kramer S."/>
            <person name="Pettinato A.M."/>
            <person name="Hong H."/>
            <person name="Wald G."/>
            <person name="Berg L.J."/>
            <person name="Rogge L.S."/>
            <person name="Greenberg D.E."/>
            <person name="Falcone E.L."/>
            <person name="Neves J.F."/>
            <person name="Simoes M.J."/>
            <person name="Casal M."/>
            <person name="Rodriguez-Lopez F.C."/>
            <person name="Zelazny A."/>
            <person name="Gallin J.I."/>
            <person name="Holland S.M."/>
        </authorList>
    </citation>
    <scope>NUCLEOTIDE SEQUENCE [LARGE SCALE GENOMIC DNA]</scope>
    <source>
        <strain evidence="13">NIH9.1</strain>
    </source>
</reference>
<evidence type="ECO:0000256" key="10">
    <source>
        <dbReference type="SAM" id="MobiDB-lite"/>
    </source>
</evidence>
<dbReference type="InterPro" id="IPR011614">
    <property type="entry name" value="Catalase_core"/>
</dbReference>
<evidence type="ECO:0000313" key="13">
    <source>
        <dbReference type="Proteomes" id="UP000182373"/>
    </source>
</evidence>
<accession>A0AAC9KA82</accession>
<dbReference type="Gene3D" id="2.40.180.10">
    <property type="entry name" value="Catalase core domain"/>
    <property type="match status" value="1"/>
</dbReference>
<dbReference type="CDD" id="cd08153">
    <property type="entry name" value="srpA_like"/>
    <property type="match status" value="1"/>
</dbReference>
<name>A0AAC9KA82_9PROT</name>
<dbReference type="EMBL" id="CP018191">
    <property type="protein sequence ID" value="APH54911.1"/>
    <property type="molecule type" value="Genomic_DNA"/>
</dbReference>
<dbReference type="SMART" id="SM01060">
    <property type="entry name" value="Catalase"/>
    <property type="match status" value="1"/>
</dbReference>
<dbReference type="Proteomes" id="UP000182373">
    <property type="component" value="Chromosome"/>
</dbReference>
<dbReference type="PROSITE" id="PS51402">
    <property type="entry name" value="CATALASE_3"/>
    <property type="match status" value="1"/>
</dbReference>
<dbReference type="GO" id="GO:0005737">
    <property type="term" value="C:cytoplasm"/>
    <property type="evidence" value="ECO:0007669"/>
    <property type="project" value="TreeGrafter"/>
</dbReference>